<protein>
    <recommendedName>
        <fullName evidence="2">glucuronosyltransferase</fullName>
        <ecNumber evidence="2">2.4.1.17</ecNumber>
    </recommendedName>
</protein>
<comment type="catalytic activity">
    <reaction evidence="6">
        <text>glucuronate acceptor + UDP-alpha-D-glucuronate = acceptor beta-D-glucuronoside + UDP + H(+)</text>
        <dbReference type="Rhea" id="RHEA:21032"/>
        <dbReference type="ChEBI" id="CHEBI:15378"/>
        <dbReference type="ChEBI" id="CHEBI:58052"/>
        <dbReference type="ChEBI" id="CHEBI:58223"/>
        <dbReference type="ChEBI" id="CHEBI:132367"/>
        <dbReference type="ChEBI" id="CHEBI:132368"/>
        <dbReference type="EC" id="2.4.1.17"/>
    </reaction>
</comment>
<keyword evidence="4" id="KW-0808">Transferase</keyword>
<dbReference type="SUPFAM" id="SSF53756">
    <property type="entry name" value="UDP-Glycosyltransferase/glycogen phosphorylase"/>
    <property type="match status" value="1"/>
</dbReference>
<dbReference type="PANTHER" id="PTHR48043:SF23">
    <property type="entry name" value="UDP-GLUCURONOSYLTRANSFERASE"/>
    <property type="match status" value="1"/>
</dbReference>
<keyword evidence="7" id="KW-0812">Transmembrane</keyword>
<keyword evidence="7" id="KW-0472">Membrane</keyword>
<dbReference type="InterPro" id="IPR050271">
    <property type="entry name" value="UDP-glycosyltransferase"/>
</dbReference>
<proteinExistence type="inferred from homology"/>
<evidence type="ECO:0000313" key="8">
    <source>
        <dbReference type="EMBL" id="GMT15917.1"/>
    </source>
</evidence>
<gene>
    <name evidence="8" type="ORF">PFISCL1PPCAC_7214</name>
</gene>
<evidence type="ECO:0000256" key="3">
    <source>
        <dbReference type="ARBA" id="ARBA00022676"/>
    </source>
</evidence>
<feature type="non-terminal residue" evidence="8">
    <location>
        <position position="133"/>
    </location>
</feature>
<dbReference type="EC" id="2.4.1.17" evidence="2"/>
<accession>A0AAV5VAX3</accession>
<dbReference type="GO" id="GO:0015020">
    <property type="term" value="F:glucuronosyltransferase activity"/>
    <property type="evidence" value="ECO:0007669"/>
    <property type="project" value="UniProtKB-EC"/>
</dbReference>
<sequence>ETALRGVPGIFIPLFGDQPRNAEMMEYNKLGKVLDKNDVKHSSKFVVVIKEVLEDESYRTNARRVSAMLRKRPFSAKEQLIKYTEFAAEFGPSKALRPQSHDMNWIEYNNLDIIFVALVVTIISAGIGLQIVK</sequence>
<evidence type="ECO:0000313" key="9">
    <source>
        <dbReference type="Proteomes" id="UP001432322"/>
    </source>
</evidence>
<keyword evidence="3" id="KW-0328">Glycosyltransferase</keyword>
<feature type="non-terminal residue" evidence="8">
    <location>
        <position position="1"/>
    </location>
</feature>
<evidence type="ECO:0000256" key="1">
    <source>
        <dbReference type="ARBA" id="ARBA00009995"/>
    </source>
</evidence>
<evidence type="ECO:0000256" key="4">
    <source>
        <dbReference type="ARBA" id="ARBA00022679"/>
    </source>
</evidence>
<comment type="caution">
    <text evidence="8">The sequence shown here is derived from an EMBL/GenBank/DDBJ whole genome shotgun (WGS) entry which is preliminary data.</text>
</comment>
<dbReference type="InterPro" id="IPR002213">
    <property type="entry name" value="UDP_glucos_trans"/>
</dbReference>
<keyword evidence="9" id="KW-1185">Reference proteome</keyword>
<evidence type="ECO:0000256" key="5">
    <source>
        <dbReference type="ARBA" id="ARBA00022729"/>
    </source>
</evidence>
<keyword evidence="7" id="KW-1133">Transmembrane helix</keyword>
<dbReference type="AlphaFoldDB" id="A0AAV5VAX3"/>
<dbReference type="Pfam" id="PF00201">
    <property type="entry name" value="UDPGT"/>
    <property type="match status" value="1"/>
</dbReference>
<dbReference type="Proteomes" id="UP001432322">
    <property type="component" value="Unassembled WGS sequence"/>
</dbReference>
<feature type="transmembrane region" description="Helical" evidence="7">
    <location>
        <begin position="113"/>
        <end position="132"/>
    </location>
</feature>
<organism evidence="8 9">
    <name type="scientific">Pristionchus fissidentatus</name>
    <dbReference type="NCBI Taxonomy" id="1538716"/>
    <lineage>
        <taxon>Eukaryota</taxon>
        <taxon>Metazoa</taxon>
        <taxon>Ecdysozoa</taxon>
        <taxon>Nematoda</taxon>
        <taxon>Chromadorea</taxon>
        <taxon>Rhabditida</taxon>
        <taxon>Rhabditina</taxon>
        <taxon>Diplogasteromorpha</taxon>
        <taxon>Diplogasteroidea</taxon>
        <taxon>Neodiplogasteridae</taxon>
        <taxon>Pristionchus</taxon>
    </lineage>
</organism>
<dbReference type="PANTHER" id="PTHR48043">
    <property type="entry name" value="EG:EG0003.4 PROTEIN-RELATED"/>
    <property type="match status" value="1"/>
</dbReference>
<keyword evidence="5" id="KW-0732">Signal</keyword>
<dbReference type="EMBL" id="BTSY01000002">
    <property type="protein sequence ID" value="GMT15917.1"/>
    <property type="molecule type" value="Genomic_DNA"/>
</dbReference>
<evidence type="ECO:0000256" key="7">
    <source>
        <dbReference type="SAM" id="Phobius"/>
    </source>
</evidence>
<evidence type="ECO:0000256" key="2">
    <source>
        <dbReference type="ARBA" id="ARBA00012544"/>
    </source>
</evidence>
<name>A0AAV5VAX3_9BILA</name>
<dbReference type="Gene3D" id="3.40.50.2000">
    <property type="entry name" value="Glycogen Phosphorylase B"/>
    <property type="match status" value="1"/>
</dbReference>
<evidence type="ECO:0000256" key="6">
    <source>
        <dbReference type="ARBA" id="ARBA00047475"/>
    </source>
</evidence>
<comment type="similarity">
    <text evidence="1">Belongs to the UDP-glycosyltransferase family.</text>
</comment>
<reference evidence="8" key="1">
    <citation type="submission" date="2023-10" db="EMBL/GenBank/DDBJ databases">
        <title>Genome assembly of Pristionchus species.</title>
        <authorList>
            <person name="Yoshida K."/>
            <person name="Sommer R.J."/>
        </authorList>
    </citation>
    <scope>NUCLEOTIDE SEQUENCE</scope>
    <source>
        <strain evidence="8">RS5133</strain>
    </source>
</reference>